<feature type="chain" id="PRO_5011614824" description="Sialate O-acetylesterase domain-containing protein" evidence="2">
    <location>
        <begin position="21"/>
        <end position="466"/>
    </location>
</feature>
<dbReference type="Pfam" id="PF03629">
    <property type="entry name" value="SASA"/>
    <property type="match status" value="1"/>
</dbReference>
<sequence length="466" mass="51757">MRRLYVICALVALSAVRMMAEVDPNFYIYICFGQSNMEGNAQPESIDKTGIDNRFRLLATCNFSNPSRTKGNWYKATPPLVSPNGGLGPTDWFGRMMCESLPDSIRIGVIPVAMGGSPIQMFDKDLYQQQLQAHPGDWWAILSKNHYGGNPYGRIIEMAKKAQTVGVIKGILLHQGCSNCGDPNWPGMVKKIYNDMLTDLNLGADSVPLFVGEVEYAGAGTNAESGGCASHNTQVARIPSVIPTGHVVSAKDCPGNNADPWHFSAYGYRKLGARYAGEALYTLEQHLPYFSFHNYMFTLNKHCTFDDASRTLTAKTTGVGSAYWEYPHLADWSAFKYLVIKLKEPADPAAEVWIYKKNSIGCREIFNDRETIVIDIHHAKYSATELDPSLISKMLFRCPKDTKIVFDDIFLSNDEQYDPALTAIRGVVSDDNDFRAPLYSLDGRLAEPAKLKAGVYINNGKKILVK</sequence>
<dbReference type="InterPro" id="IPR036514">
    <property type="entry name" value="SGNH_hydro_sf"/>
</dbReference>
<feature type="signal peptide" evidence="2">
    <location>
        <begin position="1"/>
        <end position="20"/>
    </location>
</feature>
<evidence type="ECO:0000313" key="5">
    <source>
        <dbReference type="Proteomes" id="UP000198779"/>
    </source>
</evidence>
<dbReference type="GO" id="GO:0016788">
    <property type="term" value="F:hydrolase activity, acting on ester bonds"/>
    <property type="evidence" value="ECO:0007669"/>
    <property type="project" value="UniProtKB-ARBA"/>
</dbReference>
<evidence type="ECO:0000256" key="1">
    <source>
        <dbReference type="ARBA" id="ARBA00022801"/>
    </source>
</evidence>
<keyword evidence="5" id="KW-1185">Reference proteome</keyword>
<dbReference type="Proteomes" id="UP000198779">
    <property type="component" value="Unassembled WGS sequence"/>
</dbReference>
<keyword evidence="2" id="KW-0732">Signal</keyword>
<accession>A0A1G7SWE0</accession>
<evidence type="ECO:0000259" key="3">
    <source>
        <dbReference type="Pfam" id="PF03629"/>
    </source>
</evidence>
<dbReference type="AlphaFoldDB" id="A0A1G7SWE0"/>
<keyword evidence="1" id="KW-0378">Hydrolase</keyword>
<feature type="domain" description="Sialate O-acetylesterase" evidence="3">
    <location>
        <begin position="26"/>
        <end position="279"/>
    </location>
</feature>
<gene>
    <name evidence="4" type="ORF">SAMN04487901_1022</name>
</gene>
<dbReference type="PANTHER" id="PTHR31988:SF19">
    <property type="entry name" value="9-O-ACETYL-N-ACETYLNEURAMINIC ACID DEACETYLASE-RELATED"/>
    <property type="match status" value="1"/>
</dbReference>
<dbReference type="EMBL" id="FNCQ01000002">
    <property type="protein sequence ID" value="SDG26620.1"/>
    <property type="molecule type" value="Genomic_DNA"/>
</dbReference>
<dbReference type="RefSeq" id="WP_091814259.1">
    <property type="nucleotide sequence ID" value="NZ_FNCQ01000002.1"/>
</dbReference>
<evidence type="ECO:0000313" key="4">
    <source>
        <dbReference type="EMBL" id="SDG26620.1"/>
    </source>
</evidence>
<protein>
    <recommendedName>
        <fullName evidence="3">Sialate O-acetylesterase domain-containing protein</fullName>
    </recommendedName>
</protein>
<dbReference type="InterPro" id="IPR052940">
    <property type="entry name" value="Carb_Esterase_6"/>
</dbReference>
<dbReference type="PANTHER" id="PTHR31988">
    <property type="entry name" value="ESTERASE, PUTATIVE (DUF303)-RELATED"/>
    <property type="match status" value="1"/>
</dbReference>
<organism evidence="4 5">
    <name type="scientific">Prevotella communis</name>
    <dbReference type="NCBI Taxonomy" id="2913614"/>
    <lineage>
        <taxon>Bacteria</taxon>
        <taxon>Pseudomonadati</taxon>
        <taxon>Bacteroidota</taxon>
        <taxon>Bacteroidia</taxon>
        <taxon>Bacteroidales</taxon>
        <taxon>Prevotellaceae</taxon>
        <taxon>Prevotella</taxon>
    </lineage>
</organism>
<dbReference type="STRING" id="645274.SAMN04487901_1022"/>
<evidence type="ECO:0000256" key="2">
    <source>
        <dbReference type="SAM" id="SignalP"/>
    </source>
</evidence>
<dbReference type="SUPFAM" id="SSF52266">
    <property type="entry name" value="SGNH hydrolase"/>
    <property type="match status" value="1"/>
</dbReference>
<dbReference type="InterPro" id="IPR005181">
    <property type="entry name" value="SASA"/>
</dbReference>
<reference evidence="5" key="1">
    <citation type="submission" date="2016-10" db="EMBL/GenBank/DDBJ databases">
        <authorList>
            <person name="Varghese N."/>
            <person name="Submissions S."/>
        </authorList>
    </citation>
    <scope>NUCLEOTIDE SEQUENCE [LARGE SCALE GENOMIC DNA]</scope>
    <source>
        <strain evidence="5">BP1-148</strain>
    </source>
</reference>
<name>A0A1G7SWE0_9BACT</name>
<proteinExistence type="predicted"/>
<dbReference type="Gene3D" id="3.40.50.1110">
    <property type="entry name" value="SGNH hydrolase"/>
    <property type="match status" value="1"/>
</dbReference>